<sequence length="202" mass="23394">MLSYRLNMNKKRFFLRIALLCMLIITGCNDATEQPDSSKPNLPAPNVQENDGKRDTSLSYTQYRDLFTAMSQELQLAPFNFPESTQETNIVAIEKDWSFGARSLLTREGKPTDEETQERIIYKKKNGTLLLIDLIYLKDTLSNDLIFWPTQETEANKTEDVLKSFDEAMLSYKNVIVKITIAISTVHLREYERINFIHTIEI</sequence>
<feature type="signal peptide" evidence="2">
    <location>
        <begin position="1"/>
        <end position="30"/>
    </location>
</feature>
<name>A0A222WRF9_9BACL</name>
<dbReference type="Proteomes" id="UP000214666">
    <property type="component" value="Chromosome"/>
</dbReference>
<dbReference type="AlphaFoldDB" id="A0A222WRF9"/>
<evidence type="ECO:0000256" key="1">
    <source>
        <dbReference type="SAM" id="MobiDB-lite"/>
    </source>
</evidence>
<reference evidence="3 4" key="1">
    <citation type="submission" date="2017-03" db="EMBL/GenBank/DDBJ databases">
        <title>Complete genome sequence of Paenibacillus Kribbensis producing bioflocculants.</title>
        <authorList>
            <person name="Lee H.-G."/>
            <person name="Oh H.-M."/>
        </authorList>
    </citation>
    <scope>NUCLEOTIDE SEQUENCE [LARGE SCALE GENOMIC DNA]</scope>
    <source>
        <strain evidence="3 4">AM49</strain>
    </source>
</reference>
<evidence type="ECO:0000313" key="4">
    <source>
        <dbReference type="Proteomes" id="UP000214666"/>
    </source>
</evidence>
<dbReference type="RefSeq" id="WP_094156058.1">
    <property type="nucleotide sequence ID" value="NZ_CP020028.1"/>
</dbReference>
<gene>
    <name evidence="3" type="ORF">B4V02_19685</name>
</gene>
<protein>
    <submittedName>
        <fullName evidence="3">Uncharacterized protein</fullName>
    </submittedName>
</protein>
<evidence type="ECO:0000313" key="3">
    <source>
        <dbReference type="EMBL" id="ASR48756.1"/>
    </source>
</evidence>
<organism evidence="3 4">
    <name type="scientific">Paenibacillus kribbensis</name>
    <dbReference type="NCBI Taxonomy" id="172713"/>
    <lineage>
        <taxon>Bacteria</taxon>
        <taxon>Bacillati</taxon>
        <taxon>Bacillota</taxon>
        <taxon>Bacilli</taxon>
        <taxon>Bacillales</taxon>
        <taxon>Paenibacillaceae</taxon>
        <taxon>Paenibacillus</taxon>
    </lineage>
</organism>
<evidence type="ECO:0000256" key="2">
    <source>
        <dbReference type="SAM" id="SignalP"/>
    </source>
</evidence>
<dbReference type="KEGG" id="pkb:B4V02_19685"/>
<feature type="chain" id="PRO_5013008022" evidence="2">
    <location>
        <begin position="31"/>
        <end position="202"/>
    </location>
</feature>
<keyword evidence="4" id="KW-1185">Reference proteome</keyword>
<feature type="region of interest" description="Disordered" evidence="1">
    <location>
        <begin position="32"/>
        <end position="55"/>
    </location>
</feature>
<dbReference type="EMBL" id="CP020028">
    <property type="protein sequence ID" value="ASR48756.1"/>
    <property type="molecule type" value="Genomic_DNA"/>
</dbReference>
<keyword evidence="2" id="KW-0732">Signal</keyword>
<dbReference type="PROSITE" id="PS51257">
    <property type="entry name" value="PROKAR_LIPOPROTEIN"/>
    <property type="match status" value="1"/>
</dbReference>
<accession>A0A222WRF9</accession>
<proteinExistence type="predicted"/>